<dbReference type="Gene3D" id="2.30.38.10">
    <property type="entry name" value="Luciferase, Domain 3"/>
    <property type="match status" value="1"/>
</dbReference>
<evidence type="ECO:0000313" key="5">
    <source>
        <dbReference type="EMBL" id="HFI90465.1"/>
    </source>
</evidence>
<keyword evidence="2" id="KW-0596">Phosphopantetheine</keyword>
<dbReference type="InterPro" id="IPR020845">
    <property type="entry name" value="AMP-binding_CS"/>
</dbReference>
<dbReference type="InterPro" id="IPR025110">
    <property type="entry name" value="AMP-bd_C"/>
</dbReference>
<comment type="cofactor">
    <cofactor evidence="1">
        <name>pantetheine 4'-phosphate</name>
        <dbReference type="ChEBI" id="CHEBI:47942"/>
    </cofactor>
</comment>
<dbReference type="Gene3D" id="1.10.1200.10">
    <property type="entry name" value="ACP-like"/>
    <property type="match status" value="1"/>
</dbReference>
<dbReference type="InterPro" id="IPR036736">
    <property type="entry name" value="ACP-like_sf"/>
</dbReference>
<dbReference type="Pfam" id="PF00550">
    <property type="entry name" value="PP-binding"/>
    <property type="match status" value="1"/>
</dbReference>
<dbReference type="FunFam" id="1.10.1200.10:FF:000005">
    <property type="entry name" value="Nonribosomal peptide synthetase 1"/>
    <property type="match status" value="1"/>
</dbReference>
<dbReference type="Pfam" id="PF00975">
    <property type="entry name" value="Thioesterase"/>
    <property type="match status" value="1"/>
</dbReference>
<dbReference type="SUPFAM" id="SSF56801">
    <property type="entry name" value="Acetyl-CoA synthetase-like"/>
    <property type="match status" value="1"/>
</dbReference>
<sequence length="866" mass="96927">METISGDNVTVYTLFENRVKFAPDSIAINFDSNKITYKKLFDESDKIAYLLNKSGVKQGDIVGLCLNRSAEMIIALLGIIKSGAAYLPLDPFFPDKRLEYMLNDSAAGILITESLLFPKFSYFGGKFIDISELKHVKIDSDLKDNSDENSLAYVIYTSGSTGNPKGVQILHSSLTNFLLSMQKTPGLNEKDNILALTTLSFDISGLEIFLPLISGARITIATREESKDGKVLLDKIKKQKVTVVQATPSTWKMIIDSGWNEKLKLKALCGGEPLPKDLADKLLDRVDELWNMYGPTETTIWSSCAKVIKDDPIHLGKPIANTQFYIVDKDLNFCPPGVAGELLIGGAGLSTGYLNREELTKEKFITNPFDKEKKTKVYRTGDLVKLNSKMQLEFLGRIDNQVKIRGYRIELEEIENLIKKNESVKDCAVVVKEINNDKKIIAYVIPKIKPVSDFSTEINAIRENAIRKLPDYMIPSLIIPVDNFPLTPNNKIDRKALAERDISAIATSSNAAKPENEIQKILLKIWEDLLGISGIGIDDNFFELGGHSILAAQMLAEFEKTTEKRIPLAAMFTAQTIRQLSETIEEGKPQINWEPLVEIKKGSKDISPLFLIHGAEGNVLLYKDFANRLNSDRSVFGIQARGLSGKEHFHSSIKEMAKDYVEIIRSVQPKGPYNIGGYCMGGTVAFEVAQQLTSMGEIVQNVFLLETYNACLLDPVELDKNRLKEKIQNVKFHFDNIKNIKGKDRINFIQSKARTAIKRTSARISKLKSTIFSHTEDNASDHIFLSLRDANDKAQADYSPEVFKGKVVLLRPKVSFSTEPDPDFGWKEFVSGEFKVYNLEVAPRGMLTEPFVKKTSEIIDAELNSK</sequence>
<keyword evidence="3" id="KW-0597">Phosphoprotein</keyword>
<dbReference type="FunFam" id="3.40.50.980:FF:000001">
    <property type="entry name" value="Non-ribosomal peptide synthetase"/>
    <property type="match status" value="1"/>
</dbReference>
<dbReference type="FunFam" id="3.40.50.12780:FF:000012">
    <property type="entry name" value="Non-ribosomal peptide synthetase"/>
    <property type="match status" value="1"/>
</dbReference>
<dbReference type="EMBL" id="DSUJ01000008">
    <property type="protein sequence ID" value="HFI90465.1"/>
    <property type="molecule type" value="Genomic_DNA"/>
</dbReference>
<evidence type="ECO:0000256" key="1">
    <source>
        <dbReference type="ARBA" id="ARBA00001957"/>
    </source>
</evidence>
<dbReference type="Gene3D" id="3.40.50.1820">
    <property type="entry name" value="alpha/beta hydrolase"/>
    <property type="match status" value="1"/>
</dbReference>
<dbReference type="PROSITE" id="PS50075">
    <property type="entry name" value="CARRIER"/>
    <property type="match status" value="1"/>
</dbReference>
<dbReference type="GO" id="GO:0043041">
    <property type="term" value="P:amino acid activation for nonribosomal peptide biosynthetic process"/>
    <property type="evidence" value="ECO:0007669"/>
    <property type="project" value="TreeGrafter"/>
</dbReference>
<dbReference type="PANTHER" id="PTHR45527:SF1">
    <property type="entry name" value="FATTY ACID SYNTHASE"/>
    <property type="match status" value="1"/>
</dbReference>
<name>A0A7V2ZID5_9BACT</name>
<dbReference type="InterPro" id="IPR006162">
    <property type="entry name" value="Ppantetheine_attach_site"/>
</dbReference>
<dbReference type="PROSITE" id="PS00012">
    <property type="entry name" value="PHOSPHOPANTETHEINE"/>
    <property type="match status" value="1"/>
</dbReference>
<accession>A0A7V2ZID5</accession>
<dbReference type="GO" id="GO:0044550">
    <property type="term" value="P:secondary metabolite biosynthetic process"/>
    <property type="evidence" value="ECO:0007669"/>
    <property type="project" value="TreeGrafter"/>
</dbReference>
<dbReference type="GO" id="GO:0031177">
    <property type="term" value="F:phosphopantetheine binding"/>
    <property type="evidence" value="ECO:0007669"/>
    <property type="project" value="TreeGrafter"/>
</dbReference>
<dbReference type="CDD" id="cd12116">
    <property type="entry name" value="A_NRPS_Ta1_like"/>
    <property type="match status" value="1"/>
</dbReference>
<reference evidence="5" key="1">
    <citation type="journal article" date="2020" name="mSystems">
        <title>Genome- and Community-Level Interaction Insights into Carbon Utilization and Element Cycling Functions of Hydrothermarchaeota in Hydrothermal Sediment.</title>
        <authorList>
            <person name="Zhou Z."/>
            <person name="Liu Y."/>
            <person name="Xu W."/>
            <person name="Pan J."/>
            <person name="Luo Z.H."/>
            <person name="Li M."/>
        </authorList>
    </citation>
    <scope>NUCLEOTIDE SEQUENCE [LARGE SCALE GENOMIC DNA]</scope>
    <source>
        <strain evidence="5">SpSt-479</strain>
    </source>
</reference>
<protein>
    <submittedName>
        <fullName evidence="5">Amino acid adenylation domain-containing protein</fullName>
    </submittedName>
</protein>
<dbReference type="InterPro" id="IPR009081">
    <property type="entry name" value="PP-bd_ACP"/>
</dbReference>
<dbReference type="SUPFAM" id="SSF53474">
    <property type="entry name" value="alpha/beta-Hydrolases"/>
    <property type="match status" value="1"/>
</dbReference>
<dbReference type="InterPro" id="IPR000873">
    <property type="entry name" value="AMP-dep_synth/lig_dom"/>
</dbReference>
<dbReference type="PROSITE" id="PS00455">
    <property type="entry name" value="AMP_BINDING"/>
    <property type="match status" value="1"/>
</dbReference>
<dbReference type="Gene3D" id="3.40.50.980">
    <property type="match status" value="2"/>
</dbReference>
<feature type="domain" description="Carrier" evidence="4">
    <location>
        <begin position="513"/>
        <end position="588"/>
    </location>
</feature>
<dbReference type="NCBIfam" id="TIGR01733">
    <property type="entry name" value="AA-adenyl-dom"/>
    <property type="match status" value="1"/>
</dbReference>
<dbReference type="GO" id="GO:0005737">
    <property type="term" value="C:cytoplasm"/>
    <property type="evidence" value="ECO:0007669"/>
    <property type="project" value="TreeGrafter"/>
</dbReference>
<dbReference type="SUPFAM" id="SSF47336">
    <property type="entry name" value="ACP-like"/>
    <property type="match status" value="1"/>
</dbReference>
<dbReference type="Pfam" id="PF13193">
    <property type="entry name" value="AMP-binding_C"/>
    <property type="match status" value="1"/>
</dbReference>
<dbReference type="Gene3D" id="3.30.300.30">
    <property type="match status" value="1"/>
</dbReference>
<dbReference type="Pfam" id="PF00501">
    <property type="entry name" value="AMP-binding"/>
    <property type="match status" value="1"/>
</dbReference>
<evidence type="ECO:0000256" key="3">
    <source>
        <dbReference type="ARBA" id="ARBA00022553"/>
    </source>
</evidence>
<dbReference type="PANTHER" id="PTHR45527">
    <property type="entry name" value="NONRIBOSOMAL PEPTIDE SYNTHETASE"/>
    <property type="match status" value="1"/>
</dbReference>
<gene>
    <name evidence="5" type="ORF">ENS31_02915</name>
</gene>
<comment type="caution">
    <text evidence="5">The sequence shown here is derived from an EMBL/GenBank/DDBJ whole genome shotgun (WGS) entry which is preliminary data.</text>
</comment>
<dbReference type="InterPro" id="IPR045851">
    <property type="entry name" value="AMP-bd_C_sf"/>
</dbReference>
<evidence type="ECO:0000256" key="2">
    <source>
        <dbReference type="ARBA" id="ARBA00022450"/>
    </source>
</evidence>
<dbReference type="InterPro" id="IPR010071">
    <property type="entry name" value="AA_adenyl_dom"/>
</dbReference>
<organism evidence="5">
    <name type="scientific">Ignavibacterium album</name>
    <dbReference type="NCBI Taxonomy" id="591197"/>
    <lineage>
        <taxon>Bacteria</taxon>
        <taxon>Pseudomonadati</taxon>
        <taxon>Ignavibacteriota</taxon>
        <taxon>Ignavibacteria</taxon>
        <taxon>Ignavibacteriales</taxon>
        <taxon>Ignavibacteriaceae</taxon>
        <taxon>Ignavibacterium</taxon>
    </lineage>
</organism>
<dbReference type="InterPro" id="IPR001031">
    <property type="entry name" value="Thioesterase"/>
</dbReference>
<dbReference type="AlphaFoldDB" id="A0A7V2ZID5"/>
<proteinExistence type="predicted"/>
<dbReference type="InterPro" id="IPR029058">
    <property type="entry name" value="AB_hydrolase_fold"/>
</dbReference>
<evidence type="ECO:0000259" key="4">
    <source>
        <dbReference type="PROSITE" id="PS50075"/>
    </source>
</evidence>